<dbReference type="SUPFAM" id="SSF49373">
    <property type="entry name" value="Invasin/intimin cell-adhesion fragments"/>
    <property type="match status" value="2"/>
</dbReference>
<dbReference type="PANTHER" id="PTHR46580">
    <property type="entry name" value="SENSOR KINASE-RELATED"/>
    <property type="match status" value="1"/>
</dbReference>
<keyword evidence="4" id="KW-1185">Reference proteome</keyword>
<dbReference type="Gene3D" id="2.60.40.10">
    <property type="entry name" value="Immunoglobulins"/>
    <property type="match status" value="2"/>
</dbReference>
<dbReference type="PROSITE" id="PS50835">
    <property type="entry name" value="IG_LIKE"/>
    <property type="match status" value="1"/>
</dbReference>
<dbReference type="Pfam" id="PF13585">
    <property type="entry name" value="CHU_C"/>
    <property type="match status" value="1"/>
</dbReference>
<evidence type="ECO:0000256" key="1">
    <source>
        <dbReference type="ARBA" id="ARBA00022729"/>
    </source>
</evidence>
<keyword evidence="1" id="KW-0732">Signal</keyword>
<dbReference type="InterPro" id="IPR026341">
    <property type="entry name" value="T9SS_type_B"/>
</dbReference>
<dbReference type="NCBIfam" id="TIGR04131">
    <property type="entry name" value="Bac_Flav_CTERM"/>
    <property type="match status" value="1"/>
</dbReference>
<dbReference type="AlphaFoldDB" id="A0A2H9VRN4"/>
<dbReference type="SUPFAM" id="SSF69318">
    <property type="entry name" value="Integrin alpha N-terminal domain"/>
    <property type="match status" value="2"/>
</dbReference>
<gene>
    <name evidence="3" type="ORF">CLV57_0468</name>
</gene>
<dbReference type="CDD" id="cd00603">
    <property type="entry name" value="IPT_PCSR"/>
    <property type="match status" value="1"/>
</dbReference>
<protein>
    <submittedName>
        <fullName evidence="3">Gliding motility-associated-like protein</fullName>
    </submittedName>
</protein>
<evidence type="ECO:0000259" key="2">
    <source>
        <dbReference type="PROSITE" id="PS50835"/>
    </source>
</evidence>
<dbReference type="Gene3D" id="2.30.30.100">
    <property type="match status" value="1"/>
</dbReference>
<organism evidence="3 4">
    <name type="scientific">Mucilaginibacter auburnensis</name>
    <dbReference type="NCBI Taxonomy" id="1457233"/>
    <lineage>
        <taxon>Bacteria</taxon>
        <taxon>Pseudomonadati</taxon>
        <taxon>Bacteroidota</taxon>
        <taxon>Sphingobacteriia</taxon>
        <taxon>Sphingobacteriales</taxon>
        <taxon>Sphingobacteriaceae</taxon>
        <taxon>Mucilaginibacter</taxon>
    </lineage>
</organism>
<proteinExistence type="predicted"/>
<accession>A0A2H9VRN4</accession>
<dbReference type="InterPro" id="IPR007110">
    <property type="entry name" value="Ig-like_dom"/>
</dbReference>
<dbReference type="InterPro" id="IPR028994">
    <property type="entry name" value="Integrin_alpha_N"/>
</dbReference>
<dbReference type="SUPFAM" id="SSF81296">
    <property type="entry name" value="E set domains"/>
    <property type="match status" value="1"/>
</dbReference>
<dbReference type="Proteomes" id="UP000242687">
    <property type="component" value="Unassembled WGS sequence"/>
</dbReference>
<name>A0A2H9VRN4_9SPHI</name>
<dbReference type="InterPro" id="IPR014756">
    <property type="entry name" value="Ig_E-set"/>
</dbReference>
<dbReference type="OrthoDB" id="641420at2"/>
<dbReference type="PANTHER" id="PTHR46580:SF4">
    <property type="entry name" value="ATP_GTP-BINDING PROTEIN"/>
    <property type="match status" value="1"/>
</dbReference>
<evidence type="ECO:0000313" key="3">
    <source>
        <dbReference type="EMBL" id="PJJ83486.1"/>
    </source>
</evidence>
<evidence type="ECO:0000313" key="4">
    <source>
        <dbReference type="Proteomes" id="UP000242687"/>
    </source>
</evidence>
<dbReference type="EMBL" id="PGFJ01000001">
    <property type="protein sequence ID" value="PJJ83486.1"/>
    <property type="molecule type" value="Genomic_DNA"/>
</dbReference>
<dbReference type="InterPro" id="IPR013517">
    <property type="entry name" value="FG-GAP"/>
</dbReference>
<dbReference type="InterPro" id="IPR013783">
    <property type="entry name" value="Ig-like_fold"/>
</dbReference>
<reference evidence="3 4" key="1">
    <citation type="submission" date="2017-11" db="EMBL/GenBank/DDBJ databases">
        <title>Genomic Encyclopedia of Archaeal and Bacterial Type Strains, Phase II (KMG-II): From Individual Species to Whole Genera.</title>
        <authorList>
            <person name="Goeker M."/>
        </authorList>
    </citation>
    <scope>NUCLEOTIDE SEQUENCE [LARGE SCALE GENOMIC DNA]</scope>
    <source>
        <strain evidence="3 4">DSM 28175</strain>
    </source>
</reference>
<dbReference type="Gene3D" id="2.130.10.130">
    <property type="entry name" value="Integrin alpha, N-terminal"/>
    <property type="match status" value="1"/>
</dbReference>
<dbReference type="InterPro" id="IPR008964">
    <property type="entry name" value="Invasin/intimin_cell_adhesion"/>
</dbReference>
<dbReference type="InterPro" id="IPR002909">
    <property type="entry name" value="IPT_dom"/>
</dbReference>
<sequence length="997" mass="105049">MNRTLLIALILITFNKVYAQVPIITSVSPEKGGIGFPITIRGFNFEANFSDNVVYVGPEKASIMNGNTNEIVVLSANSSYKQISVTANGLTAYSTRAYMPLYLSPPINAGSFKVKTNIANVGVNAIAVKDFDNDGKADIASVGNGNSLTIFKNTSTVGAPSFLVAISKTGLEGTGIAIDDLNGDGKPDIVTTNFMEHKISVFINTGINGQINFANALTFSTGQNPYHVAITDCNHDGKPDIIVTNESYLSKSVSVFQNITPAGGTIALNPAKNFATELDARGISVGDLDLDGNVDLIVTCQSGSLNLFRNISTINNIDFSPALNVSLPAGSSPESAVIADFDGDLKLDIAVANNYSSNVSVFKNISSPGSFSFSPRQDYATGQWNFSSTVSDFDVDGKPDILVTNQGDNSVSVLMNNSTTNTISFAGKLDFPIGNWPRASAAADVDGDFRPDIIIGNNGAGTITVLLNTIAKTQAVINFPTPVVPQIGPGNILITNATSNNNETPIVYTSSNPSVAYVRADGQIEVIAPGTTVITANQPETAGFLAAAPVNRTYLIKQVQTINFPPLPAKLVCDADFSVNTTSNTLQPLFYSSSNTAVATISATGVIHIAGTGTTTITVTQPGSALYIDAVPKSQVLTVTAPVPPTVTIAADNNSVCNGWAAVFTATTLNAGLNPVYQWIVNGSPQGTNNNKLTVNNIQATDVVQCRVTQGGSCSASALSNSLSVSVQPMLTPGVSIQMANGTFCEGANISFTATPVNEGSQPKYEWLVNNILVGTTSVPQFSYSGFNNGDKISCTLSNTTSPCLAIPSATSNSVVVNIATPPNAQLSISTPSTKVYGATDVKFSVTSSLTVSVYQWQINNVNYGSNQPYFITNILKSGDRVKCIVTVNAPCAVPKATDEIVMDVTLPADIKIPNTFTPNGDGINDVWTIPELSFFPNCIVNIFDRNGSLIFFSRGYSNAWDGSVNGKKLPTGTYYYVIKTDGAKGLQRNGYITILH</sequence>
<dbReference type="Gene3D" id="2.60.40.1080">
    <property type="match status" value="2"/>
</dbReference>
<comment type="caution">
    <text evidence="3">The sequence shown here is derived from an EMBL/GenBank/DDBJ whole genome shotgun (WGS) entry which is preliminary data.</text>
</comment>
<dbReference type="Pfam" id="PF01833">
    <property type="entry name" value="TIG"/>
    <property type="match status" value="1"/>
</dbReference>
<dbReference type="RefSeq" id="WP_100339745.1">
    <property type="nucleotide sequence ID" value="NZ_PGFJ01000001.1"/>
</dbReference>
<dbReference type="Pfam" id="PF13517">
    <property type="entry name" value="FG-GAP_3"/>
    <property type="match status" value="3"/>
</dbReference>
<feature type="domain" description="Ig-like" evidence="2">
    <location>
        <begin position="645"/>
        <end position="726"/>
    </location>
</feature>